<keyword evidence="1" id="KW-0547">Nucleotide-binding</keyword>
<accession>A0A3N0CJ64</accession>
<evidence type="ECO:0000313" key="1">
    <source>
        <dbReference type="EMBL" id="RNL62983.1"/>
    </source>
</evidence>
<dbReference type="InterPro" id="IPR027417">
    <property type="entry name" value="P-loop_NTPase"/>
</dbReference>
<dbReference type="AlphaFoldDB" id="A0A3N0CJ64"/>
<dbReference type="GO" id="GO:0005524">
    <property type="term" value="F:ATP binding"/>
    <property type="evidence" value="ECO:0007669"/>
    <property type="project" value="UniProtKB-KW"/>
</dbReference>
<organism evidence="1 2">
    <name type="scientific">Nocardioides marmoriginsengisoli</name>
    <dbReference type="NCBI Taxonomy" id="661483"/>
    <lineage>
        <taxon>Bacteria</taxon>
        <taxon>Bacillati</taxon>
        <taxon>Actinomycetota</taxon>
        <taxon>Actinomycetes</taxon>
        <taxon>Propionibacteriales</taxon>
        <taxon>Nocardioidaceae</taxon>
        <taxon>Nocardioides</taxon>
    </lineage>
</organism>
<protein>
    <submittedName>
        <fullName evidence="1">ATP-binding protein</fullName>
    </submittedName>
</protein>
<dbReference type="OrthoDB" id="3691767at2"/>
<keyword evidence="1" id="KW-0067">ATP-binding</keyword>
<name>A0A3N0CJ64_9ACTN</name>
<gene>
    <name evidence="1" type="ORF">EFK50_14790</name>
</gene>
<dbReference type="SUPFAM" id="SSF52540">
    <property type="entry name" value="P-loop containing nucleoside triphosphate hydrolases"/>
    <property type="match status" value="1"/>
</dbReference>
<evidence type="ECO:0000313" key="2">
    <source>
        <dbReference type="Proteomes" id="UP000267128"/>
    </source>
</evidence>
<dbReference type="Proteomes" id="UP000267128">
    <property type="component" value="Unassembled WGS sequence"/>
</dbReference>
<sequence>MTSPDLAGTARVIVIAGPSGSGKSRLTRRLGLPALNLDDFYKDGDDPTLPVVAVAGGDPITDWDSPESWNAADAVAAIAELCRTGSARVPAYDIATSRRTGSHLLDLGGSALLVAEGIFAQEIVAECRRLGILADALCITQHPAKTFVRRLGRDLREHRKPPLVLLRRGLHLALAQRKVVEHAVALGCRVVDPETAYRELRGAGRS</sequence>
<keyword evidence="2" id="KW-1185">Reference proteome</keyword>
<reference evidence="1 2" key="1">
    <citation type="submission" date="2018-11" db="EMBL/GenBank/DDBJ databases">
        <authorList>
            <person name="Li F."/>
        </authorList>
    </citation>
    <scope>NUCLEOTIDE SEQUENCE [LARGE SCALE GENOMIC DNA]</scope>
    <source>
        <strain evidence="1 2">Gsoil 097</strain>
    </source>
</reference>
<comment type="caution">
    <text evidence="1">The sequence shown here is derived from an EMBL/GenBank/DDBJ whole genome shotgun (WGS) entry which is preliminary data.</text>
</comment>
<dbReference type="EMBL" id="RJSE01000007">
    <property type="protein sequence ID" value="RNL62983.1"/>
    <property type="molecule type" value="Genomic_DNA"/>
</dbReference>
<dbReference type="Gene3D" id="3.40.50.300">
    <property type="entry name" value="P-loop containing nucleotide triphosphate hydrolases"/>
    <property type="match status" value="1"/>
</dbReference>
<dbReference type="RefSeq" id="WP_123228275.1">
    <property type="nucleotide sequence ID" value="NZ_RJSE01000007.1"/>
</dbReference>
<proteinExistence type="predicted"/>